<organism evidence="1">
    <name type="scientific">Trepomonas sp. PC1</name>
    <dbReference type="NCBI Taxonomy" id="1076344"/>
    <lineage>
        <taxon>Eukaryota</taxon>
        <taxon>Metamonada</taxon>
        <taxon>Diplomonadida</taxon>
        <taxon>Hexamitidae</taxon>
        <taxon>Hexamitinae</taxon>
        <taxon>Trepomonas</taxon>
    </lineage>
</organism>
<dbReference type="AlphaFoldDB" id="A0A146KKE0"/>
<sequence>PLQFEQNIISQNSFETGRFLFTSHFRDTIGFDWPIYIICKALKILWSPGDQTTLQLTMLSIFCKINYKTFVIDQNLGIAASLLTEAIKQNNTQPQYYYKISSIVCEE</sequence>
<feature type="non-terminal residue" evidence="1">
    <location>
        <position position="107"/>
    </location>
</feature>
<proteinExistence type="predicted"/>
<reference evidence="1" key="1">
    <citation type="submission" date="2015-07" db="EMBL/GenBank/DDBJ databases">
        <title>Adaptation to a free-living lifestyle via gene acquisitions in the diplomonad Trepomonas sp. PC1.</title>
        <authorList>
            <person name="Xu F."/>
            <person name="Jerlstrom-Hultqvist J."/>
            <person name="Kolisko M."/>
            <person name="Simpson A.G.B."/>
            <person name="Roger A.J."/>
            <person name="Svard S.G."/>
            <person name="Andersson J.O."/>
        </authorList>
    </citation>
    <scope>NUCLEOTIDE SEQUENCE</scope>
    <source>
        <strain evidence="1">PC1</strain>
    </source>
</reference>
<dbReference type="EMBL" id="GDID01000332">
    <property type="protein sequence ID" value="JAP96274.1"/>
    <property type="molecule type" value="Transcribed_RNA"/>
</dbReference>
<accession>A0A146KKE0</accession>
<protein>
    <submittedName>
        <fullName evidence="1">Uncharacterized protein</fullName>
    </submittedName>
</protein>
<name>A0A146KKE0_9EUKA</name>
<evidence type="ECO:0000313" key="1">
    <source>
        <dbReference type="EMBL" id="JAP96274.1"/>
    </source>
</evidence>
<gene>
    <name evidence="1" type="ORF">TPC1_10446</name>
</gene>
<feature type="non-terminal residue" evidence="1">
    <location>
        <position position="1"/>
    </location>
</feature>